<feature type="coiled-coil region" evidence="1">
    <location>
        <begin position="75"/>
        <end position="140"/>
    </location>
</feature>
<dbReference type="Proteomes" id="UP001152523">
    <property type="component" value="Unassembled WGS sequence"/>
</dbReference>
<evidence type="ECO:0000313" key="3">
    <source>
        <dbReference type="EMBL" id="CAH9122004.1"/>
    </source>
</evidence>
<dbReference type="EMBL" id="CAMAPF010000922">
    <property type="protein sequence ID" value="CAH9122004.1"/>
    <property type="molecule type" value="Genomic_DNA"/>
</dbReference>
<proteinExistence type="predicted"/>
<evidence type="ECO:0000256" key="2">
    <source>
        <dbReference type="SAM" id="MobiDB-lite"/>
    </source>
</evidence>
<keyword evidence="4" id="KW-1185">Reference proteome</keyword>
<evidence type="ECO:0000256" key="1">
    <source>
        <dbReference type="SAM" id="Coils"/>
    </source>
</evidence>
<accession>A0AAV0EJ62</accession>
<feature type="region of interest" description="Disordered" evidence="2">
    <location>
        <begin position="43"/>
        <end position="63"/>
    </location>
</feature>
<organism evidence="3 4">
    <name type="scientific">Cuscuta epithymum</name>
    <dbReference type="NCBI Taxonomy" id="186058"/>
    <lineage>
        <taxon>Eukaryota</taxon>
        <taxon>Viridiplantae</taxon>
        <taxon>Streptophyta</taxon>
        <taxon>Embryophyta</taxon>
        <taxon>Tracheophyta</taxon>
        <taxon>Spermatophyta</taxon>
        <taxon>Magnoliopsida</taxon>
        <taxon>eudicotyledons</taxon>
        <taxon>Gunneridae</taxon>
        <taxon>Pentapetalae</taxon>
        <taxon>asterids</taxon>
        <taxon>lamiids</taxon>
        <taxon>Solanales</taxon>
        <taxon>Convolvulaceae</taxon>
        <taxon>Cuscuteae</taxon>
        <taxon>Cuscuta</taxon>
        <taxon>Cuscuta subgen. Cuscuta</taxon>
    </lineage>
</organism>
<dbReference type="AlphaFoldDB" id="A0AAV0EJ62"/>
<comment type="caution">
    <text evidence="3">The sequence shown here is derived from an EMBL/GenBank/DDBJ whole genome shotgun (WGS) entry which is preliminary data.</text>
</comment>
<gene>
    <name evidence="3" type="ORF">CEPIT_LOCUS24143</name>
</gene>
<keyword evidence="1" id="KW-0175">Coiled coil</keyword>
<protein>
    <submittedName>
        <fullName evidence="3">Uncharacterized protein</fullName>
    </submittedName>
</protein>
<reference evidence="3" key="1">
    <citation type="submission" date="2022-07" db="EMBL/GenBank/DDBJ databases">
        <authorList>
            <person name="Macas J."/>
            <person name="Novak P."/>
            <person name="Neumann P."/>
        </authorList>
    </citation>
    <scope>NUCLEOTIDE SEQUENCE</scope>
</reference>
<sequence length="149" mass="16794">MQKAQLAKQKEQGVVLMAEHDHWLEDSDDSDPENMALMACVTSTDSDGDCSEKDISSPSTENEVSNLNSLITKQCTKINEQISSLKQERNKIKELEDKLVNNQSCLESHMEHEVRLGFRLKISQDKVASLESEVDKLKKIACDLTKDLN</sequence>
<evidence type="ECO:0000313" key="4">
    <source>
        <dbReference type="Proteomes" id="UP001152523"/>
    </source>
</evidence>
<name>A0AAV0EJ62_9ASTE</name>